<accession>A0ABT9ZQN0</accession>
<dbReference type="CDD" id="cd07043">
    <property type="entry name" value="STAS_anti-anti-sigma_factors"/>
    <property type="match status" value="1"/>
</dbReference>
<reference evidence="2 3" key="1">
    <citation type="submission" date="2023-07" db="EMBL/GenBank/DDBJ databases">
        <title>Genomic Encyclopedia of Type Strains, Phase IV (KMG-IV): sequencing the most valuable type-strain genomes for metagenomic binning, comparative biology and taxonomic classification.</title>
        <authorList>
            <person name="Goeker M."/>
        </authorList>
    </citation>
    <scope>NUCLEOTIDE SEQUENCE [LARGE SCALE GENOMIC DNA]</scope>
    <source>
        <strain evidence="2 3">DSM 9768</strain>
    </source>
</reference>
<dbReference type="PROSITE" id="PS50801">
    <property type="entry name" value="STAS"/>
    <property type="match status" value="1"/>
</dbReference>
<evidence type="ECO:0000313" key="3">
    <source>
        <dbReference type="Proteomes" id="UP001230005"/>
    </source>
</evidence>
<dbReference type="Gene3D" id="3.30.750.24">
    <property type="entry name" value="STAS domain"/>
    <property type="match status" value="1"/>
</dbReference>
<dbReference type="Pfam" id="PF01740">
    <property type="entry name" value="STAS"/>
    <property type="match status" value="1"/>
</dbReference>
<keyword evidence="3" id="KW-1185">Reference proteome</keyword>
<dbReference type="SUPFAM" id="SSF52091">
    <property type="entry name" value="SpoIIaa-like"/>
    <property type="match status" value="1"/>
</dbReference>
<feature type="domain" description="STAS" evidence="1">
    <location>
        <begin position="1"/>
        <end position="102"/>
    </location>
</feature>
<proteinExistence type="predicted"/>
<protein>
    <submittedName>
        <fullName evidence="2">Anti-sigma B factor antagonist</fullName>
    </submittedName>
</protein>
<dbReference type="InterPro" id="IPR036513">
    <property type="entry name" value="STAS_dom_sf"/>
</dbReference>
<evidence type="ECO:0000259" key="1">
    <source>
        <dbReference type="PROSITE" id="PS50801"/>
    </source>
</evidence>
<name>A0ABT9ZQN0_9BACI</name>
<organism evidence="2 3">
    <name type="scientific">Evansella vedderi</name>
    <dbReference type="NCBI Taxonomy" id="38282"/>
    <lineage>
        <taxon>Bacteria</taxon>
        <taxon>Bacillati</taxon>
        <taxon>Bacillota</taxon>
        <taxon>Bacilli</taxon>
        <taxon>Bacillales</taxon>
        <taxon>Bacillaceae</taxon>
        <taxon>Evansella</taxon>
    </lineage>
</organism>
<dbReference type="RefSeq" id="WP_307322367.1">
    <property type="nucleotide sequence ID" value="NZ_JAUSUG010000003.1"/>
</dbReference>
<dbReference type="InterPro" id="IPR002645">
    <property type="entry name" value="STAS_dom"/>
</dbReference>
<dbReference type="EMBL" id="JAUSUG010000003">
    <property type="protein sequence ID" value="MDQ0253548.1"/>
    <property type="molecule type" value="Genomic_DNA"/>
</dbReference>
<dbReference type="PANTHER" id="PTHR33495">
    <property type="entry name" value="ANTI-SIGMA FACTOR ANTAGONIST TM_1081-RELATED-RELATED"/>
    <property type="match status" value="1"/>
</dbReference>
<comment type="caution">
    <text evidence="2">The sequence shown here is derived from an EMBL/GenBank/DDBJ whole genome shotgun (WGS) entry which is preliminary data.</text>
</comment>
<dbReference type="PANTHER" id="PTHR33495:SF2">
    <property type="entry name" value="ANTI-SIGMA FACTOR ANTAGONIST TM_1081-RELATED"/>
    <property type="match status" value="1"/>
</dbReference>
<gene>
    <name evidence="2" type="ORF">J2S74_000920</name>
</gene>
<dbReference type="Proteomes" id="UP001230005">
    <property type="component" value="Unassembled WGS sequence"/>
</dbReference>
<evidence type="ECO:0000313" key="2">
    <source>
        <dbReference type="EMBL" id="MDQ0253548.1"/>
    </source>
</evidence>
<sequence length="102" mass="11419">MSHSTDIRDNKVIVHLSGAIYSKEAALLREDLIHYITKGYYRFLFDFSQVNDIDSTGLGVIVTVRKRAIANGGSVVVNDLPPRAKELFNRTRLNKILATSNV</sequence>